<sequence length="324" mass="35579">MAAAFRRLLVVAKRSAYEVYVGMHGDAHLKALLQEKSQVVHNLLDRHTVHQKTLQECEALLTKWKVPYDIVQRDCLPEKIEDVDLVLTIGGDGTLLETSHHLDERIPVLGVNSDPTSQEEVDANLGEYDASRSTGHLCAATASSLEEVLTDVFEERHRPVNVRRIKLSVDGREFPIPALNDVLAAHPNPAAVTRCSFWVEGAPSCSTSSASPTVYCRSSGLRVCTAIGSTGAMKSAGGFVMHPLATALQYQIREPIEPHSSQRGLMHGSILDGDSLKVRWGTRQGKAYIDGSHLQVDLKLGEELTFSNGAPQLQWFRPKDNART</sequence>
<dbReference type="EMBL" id="DF237396">
    <property type="protein sequence ID" value="GAQ88637.1"/>
    <property type="molecule type" value="Genomic_DNA"/>
</dbReference>
<keyword evidence="5" id="KW-0520">NAD</keyword>
<protein>
    <submittedName>
        <fullName evidence="6">NAD(H) kinase</fullName>
    </submittedName>
</protein>
<dbReference type="AlphaFoldDB" id="A0A1Y1IIZ8"/>
<dbReference type="Proteomes" id="UP000054558">
    <property type="component" value="Unassembled WGS sequence"/>
</dbReference>
<dbReference type="GO" id="GO:0019674">
    <property type="term" value="P:NAD+ metabolic process"/>
    <property type="evidence" value="ECO:0007669"/>
    <property type="project" value="InterPro"/>
</dbReference>
<dbReference type="PANTHER" id="PTHR20275:SF28">
    <property type="entry name" value="NADH KINASE"/>
    <property type="match status" value="1"/>
</dbReference>
<keyword evidence="4" id="KW-0521">NADP</keyword>
<proteinExistence type="inferred from homology"/>
<dbReference type="STRING" id="105231.A0A1Y1IIZ8"/>
<dbReference type="OMA" id="KSVEWKA"/>
<dbReference type="Gene3D" id="3.40.50.10330">
    <property type="entry name" value="Probable inorganic polyphosphate/atp-NAD kinase, domain 1"/>
    <property type="match status" value="1"/>
</dbReference>
<dbReference type="InterPro" id="IPR017438">
    <property type="entry name" value="ATP-NAD_kinase_N"/>
</dbReference>
<evidence type="ECO:0000313" key="7">
    <source>
        <dbReference type="Proteomes" id="UP000054558"/>
    </source>
</evidence>
<name>A0A1Y1IIZ8_KLENI</name>
<dbReference type="Gene3D" id="2.60.200.30">
    <property type="entry name" value="Probable inorganic polyphosphate/atp-NAD kinase, domain 2"/>
    <property type="match status" value="1"/>
</dbReference>
<evidence type="ECO:0000256" key="5">
    <source>
        <dbReference type="ARBA" id="ARBA00023027"/>
    </source>
</evidence>
<dbReference type="Pfam" id="PF01513">
    <property type="entry name" value="NAD_kinase"/>
    <property type="match status" value="1"/>
</dbReference>
<dbReference type="OrthoDB" id="185618at2759"/>
<dbReference type="InterPro" id="IPR016064">
    <property type="entry name" value="NAD/diacylglycerol_kinase_sf"/>
</dbReference>
<keyword evidence="2" id="KW-0808">Transferase</keyword>
<reference evidence="6 7" key="1">
    <citation type="journal article" date="2014" name="Nat. Commun.">
        <title>Klebsormidium flaccidum genome reveals primary factors for plant terrestrial adaptation.</title>
        <authorList>
            <person name="Hori K."/>
            <person name="Maruyama F."/>
            <person name="Fujisawa T."/>
            <person name="Togashi T."/>
            <person name="Yamamoto N."/>
            <person name="Seo M."/>
            <person name="Sato S."/>
            <person name="Yamada T."/>
            <person name="Mori H."/>
            <person name="Tajima N."/>
            <person name="Moriyama T."/>
            <person name="Ikeuchi M."/>
            <person name="Watanabe M."/>
            <person name="Wada H."/>
            <person name="Kobayashi K."/>
            <person name="Saito M."/>
            <person name="Masuda T."/>
            <person name="Sasaki-Sekimoto Y."/>
            <person name="Mashiguchi K."/>
            <person name="Awai K."/>
            <person name="Shimojima M."/>
            <person name="Masuda S."/>
            <person name="Iwai M."/>
            <person name="Nobusawa T."/>
            <person name="Narise T."/>
            <person name="Kondo S."/>
            <person name="Saito H."/>
            <person name="Sato R."/>
            <person name="Murakawa M."/>
            <person name="Ihara Y."/>
            <person name="Oshima-Yamada Y."/>
            <person name="Ohtaka K."/>
            <person name="Satoh M."/>
            <person name="Sonobe K."/>
            <person name="Ishii M."/>
            <person name="Ohtani R."/>
            <person name="Kanamori-Sato M."/>
            <person name="Honoki R."/>
            <person name="Miyazaki D."/>
            <person name="Mochizuki H."/>
            <person name="Umetsu J."/>
            <person name="Higashi K."/>
            <person name="Shibata D."/>
            <person name="Kamiya Y."/>
            <person name="Sato N."/>
            <person name="Nakamura Y."/>
            <person name="Tabata S."/>
            <person name="Ida S."/>
            <person name="Kurokawa K."/>
            <person name="Ohta H."/>
        </authorList>
    </citation>
    <scope>NUCLEOTIDE SEQUENCE [LARGE SCALE GENOMIC DNA]</scope>
    <source>
        <strain evidence="6 7">NIES-2285</strain>
    </source>
</reference>
<evidence type="ECO:0000313" key="6">
    <source>
        <dbReference type="EMBL" id="GAQ88637.1"/>
    </source>
</evidence>
<dbReference type="PANTHER" id="PTHR20275">
    <property type="entry name" value="NAD KINASE"/>
    <property type="match status" value="1"/>
</dbReference>
<dbReference type="SUPFAM" id="SSF111331">
    <property type="entry name" value="NAD kinase/diacylglycerol kinase-like"/>
    <property type="match status" value="1"/>
</dbReference>
<dbReference type="GO" id="GO:0003951">
    <property type="term" value="F:NAD+ kinase activity"/>
    <property type="evidence" value="ECO:0000318"/>
    <property type="project" value="GO_Central"/>
</dbReference>
<keyword evidence="3 6" id="KW-0418">Kinase</keyword>
<evidence type="ECO:0000256" key="4">
    <source>
        <dbReference type="ARBA" id="ARBA00022857"/>
    </source>
</evidence>
<dbReference type="InterPro" id="IPR017437">
    <property type="entry name" value="ATP-NAD_kinase_PpnK-typ_C"/>
</dbReference>
<evidence type="ECO:0000256" key="1">
    <source>
        <dbReference type="ARBA" id="ARBA00010995"/>
    </source>
</evidence>
<evidence type="ECO:0000256" key="3">
    <source>
        <dbReference type="ARBA" id="ARBA00022777"/>
    </source>
</evidence>
<dbReference type="InterPro" id="IPR002504">
    <property type="entry name" value="NADK"/>
</dbReference>
<keyword evidence="7" id="KW-1185">Reference proteome</keyword>
<comment type="similarity">
    <text evidence="1">Belongs to the NAD kinase family.</text>
</comment>
<dbReference type="GO" id="GO:0006741">
    <property type="term" value="P:NADP+ biosynthetic process"/>
    <property type="evidence" value="ECO:0000318"/>
    <property type="project" value="GO_Central"/>
</dbReference>
<accession>A0A1Y1IIZ8</accession>
<evidence type="ECO:0000256" key="2">
    <source>
        <dbReference type="ARBA" id="ARBA00022679"/>
    </source>
</evidence>
<organism evidence="6 7">
    <name type="scientific">Klebsormidium nitens</name>
    <name type="common">Green alga</name>
    <name type="synonym">Ulothrix nitens</name>
    <dbReference type="NCBI Taxonomy" id="105231"/>
    <lineage>
        <taxon>Eukaryota</taxon>
        <taxon>Viridiplantae</taxon>
        <taxon>Streptophyta</taxon>
        <taxon>Klebsormidiophyceae</taxon>
        <taxon>Klebsormidiales</taxon>
        <taxon>Klebsormidiaceae</taxon>
        <taxon>Klebsormidium</taxon>
    </lineage>
</organism>
<gene>
    <name evidence="6" type="ORF">KFL_004470020</name>
</gene>